<dbReference type="GO" id="GO:0005576">
    <property type="term" value="C:extracellular region"/>
    <property type="evidence" value="ECO:0007669"/>
    <property type="project" value="TreeGrafter"/>
</dbReference>
<organism evidence="7 8">
    <name type="scientific">Aphanomyces stellatus</name>
    <dbReference type="NCBI Taxonomy" id="120398"/>
    <lineage>
        <taxon>Eukaryota</taxon>
        <taxon>Sar</taxon>
        <taxon>Stramenopiles</taxon>
        <taxon>Oomycota</taxon>
        <taxon>Saprolegniomycetes</taxon>
        <taxon>Saprolegniales</taxon>
        <taxon>Verrucalvaceae</taxon>
        <taxon>Aphanomyces</taxon>
    </lineage>
</organism>
<keyword evidence="1" id="KW-0646">Protease inhibitor</keyword>
<keyword evidence="3" id="KW-1015">Disulfide bond</keyword>
<name>A0A485KEG1_9STRA</name>
<dbReference type="AlphaFoldDB" id="A0A485KEG1"/>
<dbReference type="CDD" id="cd00104">
    <property type="entry name" value="KAZAL_FS"/>
    <property type="match status" value="2"/>
</dbReference>
<reference evidence="6" key="2">
    <citation type="submission" date="2019-06" db="EMBL/GenBank/DDBJ databases">
        <title>Genomics analysis of Aphanomyces spp. identifies a new class of oomycete effector associated with host adaptation.</title>
        <authorList>
            <person name="Gaulin E."/>
        </authorList>
    </citation>
    <scope>NUCLEOTIDE SEQUENCE</scope>
    <source>
        <strain evidence="6">CBS 578.67</strain>
    </source>
</reference>
<accession>A0A485KEG1</accession>
<dbReference type="PANTHER" id="PTHR10913">
    <property type="entry name" value="FOLLISTATIN-RELATED"/>
    <property type="match status" value="1"/>
</dbReference>
<dbReference type="OrthoDB" id="61562at2759"/>
<feature type="domain" description="Kazal-like" evidence="5">
    <location>
        <begin position="26"/>
        <end position="75"/>
    </location>
</feature>
<dbReference type="SUPFAM" id="SSF100895">
    <property type="entry name" value="Kazal-type serine protease inhibitors"/>
    <property type="match status" value="2"/>
</dbReference>
<dbReference type="Gene3D" id="3.30.60.30">
    <property type="match status" value="2"/>
</dbReference>
<dbReference type="SMART" id="SM00280">
    <property type="entry name" value="KAZAL"/>
    <property type="match status" value="2"/>
</dbReference>
<dbReference type="InterPro" id="IPR002350">
    <property type="entry name" value="Kazal_dom"/>
</dbReference>
<evidence type="ECO:0000256" key="4">
    <source>
        <dbReference type="SAM" id="SignalP"/>
    </source>
</evidence>
<sequence length="179" mass="18478">MFLRSSLLISTALVFLAAPQSTTAQSTNSSSCEMMCIDLYDPVCGSNNKTYSNDCYLKLAQCTDKTLTLAKTGECGSSSAKCRDIGCTREMDPVCSSDGVTYDNPCLLSQAQCLNSTLKLVKKGACNSSTTNAPNNSIATTSAPTTAKPTTAVPSGASQPLIASMAVGVVLAVVSAFAT</sequence>
<gene>
    <name evidence="7" type="primary">Aste57867_3590</name>
    <name evidence="6" type="ORF">As57867_003579</name>
    <name evidence="7" type="ORF">ASTE57867_3590</name>
</gene>
<evidence type="ECO:0000313" key="6">
    <source>
        <dbReference type="EMBL" id="KAF0715060.1"/>
    </source>
</evidence>
<evidence type="ECO:0000256" key="3">
    <source>
        <dbReference type="ARBA" id="ARBA00023157"/>
    </source>
</evidence>
<feature type="domain" description="Kazal-like" evidence="5">
    <location>
        <begin position="76"/>
        <end position="128"/>
    </location>
</feature>
<evidence type="ECO:0000313" key="7">
    <source>
        <dbReference type="EMBL" id="VFT80751.1"/>
    </source>
</evidence>
<dbReference type="InterPro" id="IPR050653">
    <property type="entry name" value="Prot_Inhib_GrowthFact_Antg"/>
</dbReference>
<evidence type="ECO:0000259" key="5">
    <source>
        <dbReference type="PROSITE" id="PS51465"/>
    </source>
</evidence>
<dbReference type="EMBL" id="CAADRA010000641">
    <property type="protein sequence ID" value="VFT80751.1"/>
    <property type="molecule type" value="Genomic_DNA"/>
</dbReference>
<proteinExistence type="predicted"/>
<keyword evidence="4" id="KW-0732">Signal</keyword>
<keyword evidence="2" id="KW-0722">Serine protease inhibitor</keyword>
<dbReference type="InterPro" id="IPR036058">
    <property type="entry name" value="Kazal_dom_sf"/>
</dbReference>
<evidence type="ECO:0000256" key="1">
    <source>
        <dbReference type="ARBA" id="ARBA00022690"/>
    </source>
</evidence>
<reference evidence="7 8" key="1">
    <citation type="submission" date="2019-03" db="EMBL/GenBank/DDBJ databases">
        <authorList>
            <person name="Gaulin E."/>
            <person name="Dumas B."/>
        </authorList>
    </citation>
    <scope>NUCLEOTIDE SEQUENCE [LARGE SCALE GENOMIC DNA]</scope>
    <source>
        <strain evidence="7">CBS 568.67</strain>
    </source>
</reference>
<feature type="signal peptide" evidence="4">
    <location>
        <begin position="1"/>
        <end position="24"/>
    </location>
</feature>
<dbReference type="EMBL" id="VJMH01000641">
    <property type="protein sequence ID" value="KAF0715060.1"/>
    <property type="molecule type" value="Genomic_DNA"/>
</dbReference>
<protein>
    <submittedName>
        <fullName evidence="7">Aste57867_3590 protein</fullName>
    </submittedName>
</protein>
<keyword evidence="8" id="KW-1185">Reference proteome</keyword>
<dbReference type="PANTHER" id="PTHR10913:SF45">
    <property type="entry name" value="FOLLISTATIN, ISOFORM A-RELATED"/>
    <property type="match status" value="1"/>
</dbReference>
<dbReference type="Pfam" id="PF00050">
    <property type="entry name" value="Kazal_1"/>
    <property type="match status" value="2"/>
</dbReference>
<dbReference type="Proteomes" id="UP000332933">
    <property type="component" value="Unassembled WGS sequence"/>
</dbReference>
<feature type="chain" id="PRO_5036355399" evidence="4">
    <location>
        <begin position="25"/>
        <end position="179"/>
    </location>
</feature>
<evidence type="ECO:0000256" key="2">
    <source>
        <dbReference type="ARBA" id="ARBA00022900"/>
    </source>
</evidence>
<evidence type="ECO:0000313" key="8">
    <source>
        <dbReference type="Proteomes" id="UP000332933"/>
    </source>
</evidence>
<dbReference type="PROSITE" id="PS51465">
    <property type="entry name" value="KAZAL_2"/>
    <property type="match status" value="2"/>
</dbReference>